<evidence type="ECO:0000313" key="4">
    <source>
        <dbReference type="Proteomes" id="UP000308828"/>
    </source>
</evidence>
<dbReference type="Pfam" id="PF06796">
    <property type="entry name" value="NapE"/>
    <property type="match status" value="1"/>
</dbReference>
<dbReference type="InterPro" id="IPR010649">
    <property type="entry name" value="NapE_TorE"/>
</dbReference>
<keyword evidence="2" id="KW-1133">Transmembrane helix</keyword>
<keyword evidence="4" id="KW-1185">Reference proteome</keyword>
<keyword evidence="2" id="KW-0812">Transmembrane</keyword>
<proteinExistence type="predicted"/>
<gene>
    <name evidence="3" type="primary">napE</name>
    <name evidence="3" type="ORF">FAA97_17245</name>
</gene>
<dbReference type="AlphaFoldDB" id="A0A4S8NTT5"/>
<comment type="caution">
    <text evidence="3">The sequence shown here is derived from an EMBL/GenBank/DDBJ whole genome shotgun (WGS) entry which is preliminary data.</text>
</comment>
<evidence type="ECO:0000313" key="3">
    <source>
        <dbReference type="EMBL" id="THV20940.1"/>
    </source>
</evidence>
<reference evidence="3 4" key="1">
    <citation type="submission" date="2019-04" db="EMBL/GenBank/DDBJ databases">
        <title>Genome sequence of strain shin9-1.</title>
        <authorList>
            <person name="Gao J."/>
            <person name="Sun J."/>
        </authorList>
    </citation>
    <scope>NUCLEOTIDE SEQUENCE [LARGE SCALE GENOMIC DNA]</scope>
    <source>
        <strain evidence="4">shin9-1</strain>
    </source>
</reference>
<dbReference type="InterPro" id="IPR004448">
    <property type="entry name" value="Nitrate_reductase_NapE"/>
</dbReference>
<dbReference type="OrthoDB" id="7596241at2"/>
<keyword evidence="2" id="KW-0472">Membrane</keyword>
<feature type="compositionally biased region" description="Basic and acidic residues" evidence="1">
    <location>
        <begin position="1"/>
        <end position="18"/>
    </location>
</feature>
<dbReference type="Proteomes" id="UP000308828">
    <property type="component" value="Unassembled WGS sequence"/>
</dbReference>
<evidence type="ECO:0000256" key="1">
    <source>
        <dbReference type="SAM" id="MobiDB-lite"/>
    </source>
</evidence>
<name>A0A4S8NTT5_9HYPH</name>
<organism evidence="3 4">
    <name type="scientific">Peteryoungia ipomoeae</name>
    <dbReference type="NCBI Taxonomy" id="1210932"/>
    <lineage>
        <taxon>Bacteria</taxon>
        <taxon>Pseudomonadati</taxon>
        <taxon>Pseudomonadota</taxon>
        <taxon>Alphaproteobacteria</taxon>
        <taxon>Hyphomicrobiales</taxon>
        <taxon>Rhizobiaceae</taxon>
        <taxon>Peteryoungia</taxon>
    </lineage>
</organism>
<protein>
    <submittedName>
        <fullName evidence="3">Periplasmic nitrate reductase, NapE protein</fullName>
    </submittedName>
</protein>
<sequence length="77" mass="8531">MKTHTDCEQEEEPVRHSTENTTALSASDRRLRRRSELATFFILAFGIWPILAVAAVGGFGFIVWMYQIIAGPPGPPA</sequence>
<dbReference type="NCBIfam" id="TIGR02973">
    <property type="entry name" value="nitrate_rd_NapE"/>
    <property type="match status" value="1"/>
</dbReference>
<feature type="region of interest" description="Disordered" evidence="1">
    <location>
        <begin position="1"/>
        <end position="26"/>
    </location>
</feature>
<dbReference type="EMBL" id="STGV01000006">
    <property type="protein sequence ID" value="THV20940.1"/>
    <property type="molecule type" value="Genomic_DNA"/>
</dbReference>
<evidence type="ECO:0000256" key="2">
    <source>
        <dbReference type="SAM" id="Phobius"/>
    </source>
</evidence>
<feature type="transmembrane region" description="Helical" evidence="2">
    <location>
        <begin position="37"/>
        <end position="66"/>
    </location>
</feature>
<accession>A0A4S8NTT5</accession>